<feature type="transmembrane region" description="Helical" evidence="1">
    <location>
        <begin position="12"/>
        <end position="32"/>
    </location>
</feature>
<dbReference type="STRING" id="370764.SAMN04489810_1769"/>
<evidence type="ECO:0000256" key="1">
    <source>
        <dbReference type="SAM" id="Phobius"/>
    </source>
</evidence>
<dbReference type="RefSeq" id="WP_091488833.1">
    <property type="nucleotide sequence ID" value="NZ_LT629692.1"/>
</dbReference>
<feature type="transmembrane region" description="Helical" evidence="1">
    <location>
        <begin position="211"/>
        <end position="234"/>
    </location>
</feature>
<reference evidence="2 3" key="1">
    <citation type="submission" date="2016-10" db="EMBL/GenBank/DDBJ databases">
        <authorList>
            <person name="de Groot N.N."/>
        </authorList>
    </citation>
    <scope>NUCLEOTIDE SEQUENCE [LARGE SCALE GENOMIC DNA]</scope>
    <source>
        <strain evidence="2 3">DSM 23142</strain>
    </source>
</reference>
<name>A0A1G7YID3_9MICO</name>
<dbReference type="EMBL" id="LT629692">
    <property type="protein sequence ID" value="SDG96328.1"/>
    <property type="molecule type" value="Genomic_DNA"/>
</dbReference>
<dbReference type="Proteomes" id="UP000199009">
    <property type="component" value="Chromosome I"/>
</dbReference>
<keyword evidence="1" id="KW-0812">Transmembrane</keyword>
<protein>
    <submittedName>
        <fullName evidence="2">Uncharacterized membrane protein</fullName>
    </submittedName>
</protein>
<accession>A0A1G7YID3</accession>
<feature type="transmembrane region" description="Helical" evidence="1">
    <location>
        <begin position="44"/>
        <end position="69"/>
    </location>
</feature>
<keyword evidence="1" id="KW-0472">Membrane</keyword>
<evidence type="ECO:0000313" key="2">
    <source>
        <dbReference type="EMBL" id="SDG96328.1"/>
    </source>
</evidence>
<sequence>MAARYVSDIARANWSSAIAGVVGLGVSAIYIFTTEGYDGDVPTVLILFYLVAWPTFVAAYLIWTHVMYATRGPRTLDAAARREAEKLRRWWIRVFGYGGGSSWALTGALVAVLLTIVIAQNPAFRSDWLYIVLGLLSVASSWALMVYSFALEYVRLAVADDEDEPHIELTVRGDPRFADYLTFAVLLSAMAATVSASVRSRRAWTLVRINVLFAFAFNSVIVAMMVSLLFGGLVS</sequence>
<keyword evidence="3" id="KW-1185">Reference proteome</keyword>
<feature type="transmembrane region" description="Helical" evidence="1">
    <location>
        <begin position="128"/>
        <end position="147"/>
    </location>
</feature>
<organism evidence="2 3">
    <name type="scientific">Microbacterium pygmaeum</name>
    <dbReference type="NCBI Taxonomy" id="370764"/>
    <lineage>
        <taxon>Bacteria</taxon>
        <taxon>Bacillati</taxon>
        <taxon>Actinomycetota</taxon>
        <taxon>Actinomycetes</taxon>
        <taxon>Micrococcales</taxon>
        <taxon>Microbacteriaceae</taxon>
        <taxon>Microbacterium</taxon>
    </lineage>
</organism>
<dbReference type="AlphaFoldDB" id="A0A1G7YID3"/>
<proteinExistence type="predicted"/>
<feature type="transmembrane region" description="Helical" evidence="1">
    <location>
        <begin position="90"/>
        <end position="116"/>
    </location>
</feature>
<evidence type="ECO:0000313" key="3">
    <source>
        <dbReference type="Proteomes" id="UP000199009"/>
    </source>
</evidence>
<gene>
    <name evidence="2" type="ORF">SAMN04489810_1769</name>
</gene>
<keyword evidence="1" id="KW-1133">Transmembrane helix</keyword>
<dbReference type="OrthoDB" id="4964691at2"/>
<dbReference type="InterPro" id="IPR009781">
    <property type="entry name" value="DUF1345"/>
</dbReference>
<dbReference type="Pfam" id="PF07077">
    <property type="entry name" value="DUF1345"/>
    <property type="match status" value="1"/>
</dbReference>